<dbReference type="InterPro" id="IPR017871">
    <property type="entry name" value="ABC_transporter-like_CS"/>
</dbReference>
<dbReference type="PROSITE" id="PS00211">
    <property type="entry name" value="ABC_TRANSPORTER_1"/>
    <property type="match status" value="1"/>
</dbReference>
<evidence type="ECO:0000313" key="3">
    <source>
        <dbReference type="EMBL" id="MBU9710394.1"/>
    </source>
</evidence>
<feature type="domain" description="ABC transporter" evidence="2">
    <location>
        <begin position="6"/>
        <end position="247"/>
    </location>
</feature>
<protein>
    <submittedName>
        <fullName evidence="3">ABC transporter ATP-binding protein</fullName>
    </submittedName>
</protein>
<evidence type="ECO:0000256" key="1">
    <source>
        <dbReference type="ARBA" id="ARBA00022448"/>
    </source>
</evidence>
<keyword evidence="4" id="KW-1185">Reference proteome</keyword>
<dbReference type="InterPro" id="IPR003593">
    <property type="entry name" value="AAA+_ATPase"/>
</dbReference>
<reference evidence="3 4" key="1">
    <citation type="submission" date="2021-06" db="EMBL/GenBank/DDBJ databases">
        <title>Bacillus sp. RD4P76, an endophyte from a halophyte.</title>
        <authorList>
            <person name="Sun J.-Q."/>
        </authorList>
    </citation>
    <scope>NUCLEOTIDE SEQUENCE [LARGE SCALE GENOMIC DNA]</scope>
    <source>
        <strain evidence="3 4">CGMCC 1.15917</strain>
    </source>
</reference>
<comment type="caution">
    <text evidence="3">The sequence shown here is derived from an EMBL/GenBank/DDBJ whole genome shotgun (WGS) entry which is preliminary data.</text>
</comment>
<organism evidence="3 4">
    <name type="scientific">Evansella tamaricis</name>
    <dbReference type="NCBI Taxonomy" id="2069301"/>
    <lineage>
        <taxon>Bacteria</taxon>
        <taxon>Bacillati</taxon>
        <taxon>Bacillota</taxon>
        <taxon>Bacilli</taxon>
        <taxon>Bacillales</taxon>
        <taxon>Bacillaceae</taxon>
        <taxon>Evansella</taxon>
    </lineage>
</organism>
<proteinExistence type="predicted"/>
<keyword evidence="3" id="KW-0547">Nucleotide-binding</keyword>
<dbReference type="Proteomes" id="UP000784880">
    <property type="component" value="Unassembled WGS sequence"/>
</dbReference>
<dbReference type="InterPro" id="IPR050153">
    <property type="entry name" value="Metal_Ion_Import_ABC"/>
</dbReference>
<keyword evidence="3" id="KW-0067">ATP-binding</keyword>
<evidence type="ECO:0000259" key="2">
    <source>
        <dbReference type="PROSITE" id="PS50893"/>
    </source>
</evidence>
<dbReference type="PROSITE" id="PS50893">
    <property type="entry name" value="ABC_TRANSPORTER_2"/>
    <property type="match status" value="1"/>
</dbReference>
<name>A0ABS6JB33_9BACI</name>
<evidence type="ECO:0000313" key="4">
    <source>
        <dbReference type="Proteomes" id="UP000784880"/>
    </source>
</evidence>
<keyword evidence="1" id="KW-0813">Transport</keyword>
<accession>A0ABS6JB33</accession>
<dbReference type="PANTHER" id="PTHR42734">
    <property type="entry name" value="METAL TRANSPORT SYSTEM ATP-BINDING PROTEIN TM_0124-RELATED"/>
    <property type="match status" value="1"/>
</dbReference>
<gene>
    <name evidence="3" type="ORF">KS419_01270</name>
</gene>
<dbReference type="SMART" id="SM00382">
    <property type="entry name" value="AAA"/>
    <property type="match status" value="1"/>
</dbReference>
<dbReference type="InterPro" id="IPR003439">
    <property type="entry name" value="ABC_transporter-like_ATP-bd"/>
</dbReference>
<dbReference type="Pfam" id="PF00005">
    <property type="entry name" value="ABC_tran"/>
    <property type="match status" value="1"/>
</dbReference>
<dbReference type="RefSeq" id="WP_217064287.1">
    <property type="nucleotide sequence ID" value="NZ_JAHQCS010000026.1"/>
</dbReference>
<dbReference type="GO" id="GO:0005524">
    <property type="term" value="F:ATP binding"/>
    <property type="evidence" value="ECO:0007669"/>
    <property type="project" value="UniProtKB-KW"/>
</dbReference>
<sequence>MQNHVISIKDVSVRRGEKYLLKNITWEVHKGQNWAILGLNGAGKTTLLKIVTCYMWPTTGTTDVLGNRYGKVNIHEVRKSIGWVSNALDEQLQSHGSSTALEVVLSGKHASIGLYEHVLEEDVSRAMELLQKFHIVHLADKPLNTFSQGERKKVLLARAWMSQLKLLILDEPCAGLDIYAREELLGSLEMLSKEENSPTLLFVTHHVEEVIPAISHALLIRAGEVVDAGVKNKVLTETNLEQTFQVPLRLKWEKDRPWVRVDGGFIFRK</sequence>
<dbReference type="EMBL" id="JAHQCS010000026">
    <property type="protein sequence ID" value="MBU9710394.1"/>
    <property type="molecule type" value="Genomic_DNA"/>
</dbReference>